<name>A0A5C6EPW9_9BACT</name>
<accession>A0A5C6EPW9</accession>
<dbReference type="EMBL" id="SJPX01000004">
    <property type="protein sequence ID" value="TWU49419.1"/>
    <property type="molecule type" value="Genomic_DNA"/>
</dbReference>
<gene>
    <name evidence="1" type="ORF">Poly59_40340</name>
</gene>
<proteinExistence type="predicted"/>
<reference evidence="1 2" key="1">
    <citation type="submission" date="2019-02" db="EMBL/GenBank/DDBJ databases">
        <title>Deep-cultivation of Planctomycetes and their phenomic and genomic characterization uncovers novel biology.</title>
        <authorList>
            <person name="Wiegand S."/>
            <person name="Jogler M."/>
            <person name="Boedeker C."/>
            <person name="Pinto D."/>
            <person name="Vollmers J."/>
            <person name="Rivas-Marin E."/>
            <person name="Kohn T."/>
            <person name="Peeters S.H."/>
            <person name="Heuer A."/>
            <person name="Rast P."/>
            <person name="Oberbeckmann S."/>
            <person name="Bunk B."/>
            <person name="Jeske O."/>
            <person name="Meyerdierks A."/>
            <person name="Storesund J.E."/>
            <person name="Kallscheuer N."/>
            <person name="Luecker S."/>
            <person name="Lage O.M."/>
            <person name="Pohl T."/>
            <person name="Merkel B.J."/>
            <person name="Hornburger P."/>
            <person name="Mueller R.-W."/>
            <person name="Bruemmer F."/>
            <person name="Labrenz M."/>
            <person name="Spormann A.M."/>
            <person name="Op Den Camp H."/>
            <person name="Overmann J."/>
            <person name="Amann R."/>
            <person name="Jetten M.S.M."/>
            <person name="Mascher T."/>
            <person name="Medema M.H."/>
            <person name="Devos D.P."/>
            <person name="Kaster A.-K."/>
            <person name="Ovreas L."/>
            <person name="Rohde M."/>
            <person name="Galperin M.Y."/>
            <person name="Jogler C."/>
        </authorList>
    </citation>
    <scope>NUCLEOTIDE SEQUENCE [LARGE SCALE GENOMIC DNA]</scope>
    <source>
        <strain evidence="1 2">Poly59</strain>
    </source>
</reference>
<dbReference type="AlphaFoldDB" id="A0A5C6EPW9"/>
<sequence>MRLTVLVRFLYLASCVAVIARFIQRLTLFAFAAHAVLGCCWHHSHAVGNDCCAEHGTAHADISTVAHDHAGHRCGLEDDGYDQATEADFDRVITSIEAACCDGSNSDSHDFNEARCSYVTAKVQTFDFQSIARFIEAVHWDSHQFAVTDGLLAHRFFASSPLSSALTSSGRCADLQSWQI</sequence>
<dbReference type="Proteomes" id="UP000317977">
    <property type="component" value="Unassembled WGS sequence"/>
</dbReference>
<evidence type="ECO:0000313" key="1">
    <source>
        <dbReference type="EMBL" id="TWU49419.1"/>
    </source>
</evidence>
<organism evidence="1 2">
    <name type="scientific">Rubripirellula reticaptiva</name>
    <dbReference type="NCBI Taxonomy" id="2528013"/>
    <lineage>
        <taxon>Bacteria</taxon>
        <taxon>Pseudomonadati</taxon>
        <taxon>Planctomycetota</taxon>
        <taxon>Planctomycetia</taxon>
        <taxon>Pirellulales</taxon>
        <taxon>Pirellulaceae</taxon>
        <taxon>Rubripirellula</taxon>
    </lineage>
</organism>
<protein>
    <submittedName>
        <fullName evidence="1">Uncharacterized protein</fullName>
    </submittedName>
</protein>
<comment type="caution">
    <text evidence="1">The sequence shown here is derived from an EMBL/GenBank/DDBJ whole genome shotgun (WGS) entry which is preliminary data.</text>
</comment>
<evidence type="ECO:0000313" key="2">
    <source>
        <dbReference type="Proteomes" id="UP000317977"/>
    </source>
</evidence>
<keyword evidence="2" id="KW-1185">Reference proteome</keyword>